<accession>A0ABX9KL11</accession>
<dbReference type="Pfam" id="PF22010">
    <property type="entry name" value="OrtA"/>
    <property type="match status" value="1"/>
</dbReference>
<sequence length="101" mass="11516">MLAKKGDWVMIYNIVLEPKDRAPQIPEDTKKVPLEMWIKGFLLEDTEVGEMADIETIVGRKVSGKLIEIHPNHKHNYGNHVPEILQIGKTLKELLFDGEGK</sequence>
<evidence type="ECO:0000313" key="2">
    <source>
        <dbReference type="Proteomes" id="UP000263486"/>
    </source>
</evidence>
<name>A0ABX9KL11_9FUSO</name>
<reference evidence="1 2" key="1">
    <citation type="submission" date="2018-08" db="EMBL/GenBank/DDBJ databases">
        <title>Draft genome sequence of Psychrilyobacter sp. strain SD5 isolated from Black Sea water.</title>
        <authorList>
            <person name="Yadav S."/>
            <person name="Villanueva L."/>
            <person name="Damste J.S.S."/>
        </authorList>
    </citation>
    <scope>NUCLEOTIDE SEQUENCE [LARGE SCALE GENOMIC DNA]</scope>
    <source>
        <strain evidence="1 2">SD5</strain>
    </source>
</reference>
<dbReference type="InterPro" id="IPR047755">
    <property type="entry name" value="OrtA"/>
</dbReference>
<dbReference type="Proteomes" id="UP000263486">
    <property type="component" value="Unassembled WGS sequence"/>
</dbReference>
<comment type="caution">
    <text evidence="1">The sequence shown here is derived from an EMBL/GenBank/DDBJ whole genome shotgun (WGS) entry which is preliminary data.</text>
</comment>
<organism evidence="1 2">
    <name type="scientific">Psychrilyobacter piezotolerans</name>
    <dbReference type="NCBI Taxonomy" id="2293438"/>
    <lineage>
        <taxon>Bacteria</taxon>
        <taxon>Fusobacteriati</taxon>
        <taxon>Fusobacteriota</taxon>
        <taxon>Fusobacteriia</taxon>
        <taxon>Fusobacteriales</taxon>
        <taxon>Fusobacteriaceae</taxon>
        <taxon>Psychrilyobacter</taxon>
    </lineage>
</organism>
<keyword evidence="2" id="KW-1185">Reference proteome</keyword>
<gene>
    <name evidence="1" type="ORF">DYH56_00490</name>
</gene>
<dbReference type="RefSeq" id="WP_114640884.1">
    <property type="nucleotide sequence ID" value="NZ_JAACIO010000001.1"/>
</dbReference>
<proteinExistence type="predicted"/>
<dbReference type="EMBL" id="QUAJ01000001">
    <property type="protein sequence ID" value="REI43164.1"/>
    <property type="molecule type" value="Genomic_DNA"/>
</dbReference>
<dbReference type="NCBIfam" id="NF040739">
    <property type="entry name" value="ornith_OrtA"/>
    <property type="match status" value="1"/>
</dbReference>
<protein>
    <submittedName>
        <fullName evidence="1">2-amino-4-ketopentanoate thiolase</fullName>
    </submittedName>
</protein>
<evidence type="ECO:0000313" key="1">
    <source>
        <dbReference type="EMBL" id="REI43164.1"/>
    </source>
</evidence>